<dbReference type="InterPro" id="IPR027417">
    <property type="entry name" value="P-loop_NTPase"/>
</dbReference>
<dbReference type="GO" id="GO:0016787">
    <property type="term" value="F:hydrolase activity"/>
    <property type="evidence" value="ECO:0007669"/>
    <property type="project" value="UniProtKB-KW"/>
</dbReference>
<feature type="compositionally biased region" description="Gly residues" evidence="1">
    <location>
        <begin position="698"/>
        <end position="712"/>
    </location>
</feature>
<keyword evidence="4" id="KW-1185">Reference proteome</keyword>
<dbReference type="InterPro" id="IPR026741">
    <property type="entry name" value="SNO"/>
</dbReference>
<protein>
    <submittedName>
        <fullName evidence="3">P-loop containing NTP hydrolase pore-1-domain-containing protein</fullName>
    </submittedName>
</protein>
<feature type="compositionally biased region" description="Basic and acidic residues" evidence="1">
    <location>
        <begin position="19"/>
        <end position="34"/>
    </location>
</feature>
<feature type="compositionally biased region" description="Basic and acidic residues" evidence="1">
    <location>
        <begin position="834"/>
        <end position="843"/>
    </location>
</feature>
<evidence type="ECO:0000313" key="4">
    <source>
        <dbReference type="Proteomes" id="UP000815325"/>
    </source>
</evidence>
<feature type="compositionally biased region" description="Basic and acidic residues" evidence="1">
    <location>
        <begin position="317"/>
        <end position="326"/>
    </location>
</feature>
<accession>A0ABQ7FYW2</accession>
<feature type="compositionally biased region" description="Basic and acidic residues" evidence="1">
    <location>
        <begin position="657"/>
        <end position="670"/>
    </location>
</feature>
<reference evidence="3" key="1">
    <citation type="submission" date="2017-08" db="EMBL/GenBank/DDBJ databases">
        <authorList>
            <person name="Polle J.E."/>
            <person name="Barry K."/>
            <person name="Cushman J."/>
            <person name="Schmutz J."/>
            <person name="Tran D."/>
            <person name="Hathwaick L.T."/>
            <person name="Yim W.C."/>
            <person name="Jenkins J."/>
            <person name="Mckie-Krisberg Z.M."/>
            <person name="Prochnik S."/>
            <person name="Lindquist E."/>
            <person name="Dockter R.B."/>
            <person name="Adam C."/>
            <person name="Molina H."/>
            <person name="Bunkerborg J."/>
            <person name="Jin E."/>
            <person name="Buchheim M."/>
            <person name="Magnuson J."/>
        </authorList>
    </citation>
    <scope>NUCLEOTIDE SEQUENCE</scope>
    <source>
        <strain evidence="3">CCAP 19/18</strain>
    </source>
</reference>
<feature type="compositionally biased region" description="Low complexity" evidence="1">
    <location>
        <begin position="1"/>
        <end position="12"/>
    </location>
</feature>
<feature type="domain" description="Strawberry notch AAA" evidence="2">
    <location>
        <begin position="333"/>
        <end position="478"/>
    </location>
</feature>
<feature type="region of interest" description="Disordered" evidence="1">
    <location>
        <begin position="696"/>
        <end position="723"/>
    </location>
</feature>
<dbReference type="PANTHER" id="PTHR12706">
    <property type="entry name" value="STRAWBERRY NOTCH-RELATED"/>
    <property type="match status" value="1"/>
</dbReference>
<feature type="compositionally biased region" description="Basic and acidic residues" evidence="1">
    <location>
        <begin position="628"/>
        <end position="650"/>
    </location>
</feature>
<dbReference type="SUPFAM" id="SSF52540">
    <property type="entry name" value="P-loop containing nucleoside triphosphate hydrolases"/>
    <property type="match status" value="1"/>
</dbReference>
<feature type="region of interest" description="Disordered" evidence="1">
    <location>
        <begin position="228"/>
        <end position="248"/>
    </location>
</feature>
<feature type="region of interest" description="Disordered" evidence="1">
    <location>
        <begin position="1"/>
        <end position="46"/>
    </location>
</feature>
<dbReference type="Proteomes" id="UP000815325">
    <property type="component" value="Unassembled WGS sequence"/>
</dbReference>
<feature type="region of interest" description="Disordered" evidence="1">
    <location>
        <begin position="628"/>
        <end position="679"/>
    </location>
</feature>
<sequence length="930" mass="100500">MLLARNQRNAAKNARKRERAAERKREKKEADRVKQAVLNGGNPPQGQVFNPYVQQHRMAAQAQAQARAQAAASTVNSARGSAEMNAEDVIAEEDEEEMDQVNLYAQYRPAKVRKGEDHPDPIVESQSMAGVTPPDVNYNHHLGAEVKAKKLSNAQLETVLYSMMRFNQELSSGERAGFFLGDGAGVGKGRQIAAIIKEFWATGGRRVLWVSTSRDLAYDARRDLDDMGCSNVAVHPKNKDSPPTGNLDKHYKDGVLFITYSLLTVKGKTPAGGGRGRGKKKAQQDSDDEEFPTDEPDPFKPAKGPGSRQANRAMSAARKEADRQQRTDSLSAPGSRLNQIKEWLQGLKKEGEGALIIFDECHRAKNLLDANGGCTMTGLAVDILQTLLPKARVLYSSATGASEPQNMMYMRRVGSFGFADMKEMITSLRKSGLGGVEMFAMGLKATGAYLCRTLSYRDAEFRLETIDIDPAFKILYDRSTQFWSLLLSVLRNLPKGGGGGRDARKGLFWAAHQRFYKGLLIAGKVNPCVKFCRQALEDGMCVVIGMQSTGEANMSAARDLEGDEGHDDLVSAPKMVLHGFITKHLFKGFQELSNRSMDRLLAQVYTAVCEWRGLKPCAEEAVVELKSRARRQAREDKARKAQEEKRRRQEEAEEAEEARREAAAQARQDRGGGASTSAAASPAAKAAGAAALARASGSGAGVSSGGGGGGGSSAAMEGSDDDDGIEVVEERDLEQALQAKQHAARLAGNFIDLTCCDMDDEKVAANVAALEAEELAEAEAKEAAKVKEQEQEYVAALDKAKAVLASLQEAEAQKQKPTSGQGGPSEESLEDSEVMDKENEPLAHTHTHSGLKRGRRSAALADSDDDEGAEEEGPKRARAANGRAAAVPAKVKPDPESARAAEEDSDEDLTEVSGEEDNRGARTSKGEQGC</sequence>
<feature type="compositionally biased region" description="Basic and acidic residues" evidence="1">
    <location>
        <begin position="891"/>
        <end position="902"/>
    </location>
</feature>
<feature type="compositionally biased region" description="Acidic residues" evidence="1">
    <location>
        <begin position="903"/>
        <end position="915"/>
    </location>
</feature>
<feature type="compositionally biased region" description="Low complexity" evidence="1">
    <location>
        <begin position="879"/>
        <end position="890"/>
    </location>
</feature>
<evidence type="ECO:0000313" key="3">
    <source>
        <dbReference type="EMBL" id="KAF5827531.1"/>
    </source>
</evidence>
<dbReference type="Pfam" id="PF13872">
    <property type="entry name" value="AAA_34"/>
    <property type="match status" value="2"/>
</dbReference>
<evidence type="ECO:0000259" key="2">
    <source>
        <dbReference type="Pfam" id="PF13872"/>
    </source>
</evidence>
<organism evidence="3 4">
    <name type="scientific">Dunaliella salina</name>
    <name type="common">Green alga</name>
    <name type="synonym">Protococcus salinus</name>
    <dbReference type="NCBI Taxonomy" id="3046"/>
    <lineage>
        <taxon>Eukaryota</taxon>
        <taxon>Viridiplantae</taxon>
        <taxon>Chlorophyta</taxon>
        <taxon>core chlorophytes</taxon>
        <taxon>Chlorophyceae</taxon>
        <taxon>CS clade</taxon>
        <taxon>Chlamydomonadales</taxon>
        <taxon>Dunaliellaceae</taxon>
        <taxon>Dunaliella</taxon>
    </lineage>
</organism>
<feature type="compositionally biased region" description="Basic residues" evidence="1">
    <location>
        <begin position="845"/>
        <end position="856"/>
    </location>
</feature>
<gene>
    <name evidence="3" type="ORF">DUNSADRAFT_489</name>
</gene>
<dbReference type="Gene3D" id="3.40.50.300">
    <property type="entry name" value="P-loop containing nucleotide triphosphate hydrolases"/>
    <property type="match status" value="1"/>
</dbReference>
<dbReference type="PANTHER" id="PTHR12706:SF30">
    <property type="entry name" value="PROTEIN STRAWBERRY NOTCH-RELATED"/>
    <property type="match status" value="1"/>
</dbReference>
<feature type="compositionally biased region" description="Acidic residues" evidence="1">
    <location>
        <begin position="862"/>
        <end position="871"/>
    </location>
</feature>
<name>A0ABQ7FYW2_DUNSA</name>
<feature type="region of interest" description="Disordered" evidence="1">
    <location>
        <begin position="269"/>
        <end position="334"/>
    </location>
</feature>
<dbReference type="EMBL" id="MU070480">
    <property type="protein sequence ID" value="KAF5827531.1"/>
    <property type="molecule type" value="Genomic_DNA"/>
</dbReference>
<dbReference type="InterPro" id="IPR039187">
    <property type="entry name" value="SNO_AAA"/>
</dbReference>
<evidence type="ECO:0000256" key="1">
    <source>
        <dbReference type="SAM" id="MobiDB-lite"/>
    </source>
</evidence>
<feature type="domain" description="Strawberry notch AAA" evidence="2">
    <location>
        <begin position="117"/>
        <end position="269"/>
    </location>
</feature>
<proteinExistence type="predicted"/>
<keyword evidence="3" id="KW-0378">Hydrolase</keyword>
<feature type="compositionally biased region" description="Acidic residues" evidence="1">
    <location>
        <begin position="285"/>
        <end position="296"/>
    </location>
</feature>
<feature type="region of interest" description="Disordered" evidence="1">
    <location>
        <begin position="807"/>
        <end position="930"/>
    </location>
</feature>
<comment type="caution">
    <text evidence="3">The sequence shown here is derived from an EMBL/GenBank/DDBJ whole genome shotgun (WGS) entry which is preliminary data.</text>
</comment>